<accession>A0ABN2PCR3</accession>
<comment type="similarity">
    <text evidence="1">Belongs to the UPF0098 family.</text>
</comment>
<evidence type="ECO:0000313" key="2">
    <source>
        <dbReference type="EMBL" id="GAA1917420.1"/>
    </source>
</evidence>
<evidence type="ECO:0000256" key="1">
    <source>
        <dbReference type="ARBA" id="ARBA00007120"/>
    </source>
</evidence>
<organism evidence="2 3">
    <name type="scientific">Microbacterium aoyamense</name>
    <dbReference type="NCBI Taxonomy" id="344166"/>
    <lineage>
        <taxon>Bacteria</taxon>
        <taxon>Bacillati</taxon>
        <taxon>Actinomycetota</taxon>
        <taxon>Actinomycetes</taxon>
        <taxon>Micrococcales</taxon>
        <taxon>Microbacteriaceae</taxon>
        <taxon>Microbacterium</taxon>
    </lineage>
</organism>
<dbReference type="Proteomes" id="UP001501343">
    <property type="component" value="Unassembled WGS sequence"/>
</dbReference>
<keyword evidence="2" id="KW-0649">Protein kinase inhibitor</keyword>
<dbReference type="InterPro" id="IPR005247">
    <property type="entry name" value="YbhB_YbcL/LppC-like"/>
</dbReference>
<proteinExistence type="inferred from homology"/>
<dbReference type="Pfam" id="PF01161">
    <property type="entry name" value="PBP"/>
    <property type="match status" value="1"/>
</dbReference>
<name>A0ABN2PCR3_9MICO</name>
<reference evidence="2 3" key="1">
    <citation type="journal article" date="2019" name="Int. J. Syst. Evol. Microbiol.">
        <title>The Global Catalogue of Microorganisms (GCM) 10K type strain sequencing project: providing services to taxonomists for standard genome sequencing and annotation.</title>
        <authorList>
            <consortium name="The Broad Institute Genomics Platform"/>
            <consortium name="The Broad Institute Genome Sequencing Center for Infectious Disease"/>
            <person name="Wu L."/>
            <person name="Ma J."/>
        </authorList>
    </citation>
    <scope>NUCLEOTIDE SEQUENCE [LARGE SCALE GENOMIC DNA]</scope>
    <source>
        <strain evidence="2 3">JCM 14900</strain>
    </source>
</reference>
<dbReference type="PANTHER" id="PTHR30289:SF1">
    <property type="entry name" value="PEBP (PHOSPHATIDYLETHANOLAMINE-BINDING PROTEIN) FAMILY PROTEIN"/>
    <property type="match status" value="1"/>
</dbReference>
<dbReference type="RefSeq" id="WP_248145553.1">
    <property type="nucleotide sequence ID" value="NZ_BAAAOF010000002.1"/>
</dbReference>
<dbReference type="EMBL" id="BAAAOF010000002">
    <property type="protein sequence ID" value="GAA1917420.1"/>
    <property type="molecule type" value="Genomic_DNA"/>
</dbReference>
<sequence>MPESAGLVIRSPHLQPLELFPVRFTGDGANAAPSLVVSGVPAGATELAIVMDDPDAPLPHGFTHWLLYGVPALDRAVDLDDPSVRVGPNTMGERAYIGPMPPRGHGRHHYFFQVYALSETVDGEPSREEFLARYAASVIEQSRFVAYYERFRHEDPAMTTDA</sequence>
<evidence type="ECO:0000313" key="3">
    <source>
        <dbReference type="Proteomes" id="UP001501343"/>
    </source>
</evidence>
<protein>
    <submittedName>
        <fullName evidence="2">YbhB/YbcL family Raf kinase inhibitor-like protein</fullName>
    </submittedName>
</protein>
<dbReference type="CDD" id="cd00865">
    <property type="entry name" value="PEBP_bact_arch"/>
    <property type="match status" value="1"/>
</dbReference>
<dbReference type="InterPro" id="IPR008914">
    <property type="entry name" value="PEBP"/>
</dbReference>
<dbReference type="SUPFAM" id="SSF49777">
    <property type="entry name" value="PEBP-like"/>
    <property type="match status" value="1"/>
</dbReference>
<dbReference type="InterPro" id="IPR036610">
    <property type="entry name" value="PEBP-like_sf"/>
</dbReference>
<dbReference type="Gene3D" id="3.90.280.10">
    <property type="entry name" value="PEBP-like"/>
    <property type="match status" value="1"/>
</dbReference>
<gene>
    <name evidence="2" type="ORF">GCM10009775_07300</name>
</gene>
<dbReference type="PANTHER" id="PTHR30289">
    <property type="entry name" value="UNCHARACTERIZED PROTEIN YBCL-RELATED"/>
    <property type="match status" value="1"/>
</dbReference>
<dbReference type="NCBIfam" id="TIGR00481">
    <property type="entry name" value="YbhB/YbcL family Raf kinase inhibitor-like protein"/>
    <property type="match status" value="1"/>
</dbReference>
<dbReference type="GO" id="GO:0004860">
    <property type="term" value="F:protein kinase inhibitor activity"/>
    <property type="evidence" value="ECO:0007669"/>
    <property type="project" value="UniProtKB-KW"/>
</dbReference>
<comment type="caution">
    <text evidence="2">The sequence shown here is derived from an EMBL/GenBank/DDBJ whole genome shotgun (WGS) entry which is preliminary data.</text>
</comment>
<keyword evidence="3" id="KW-1185">Reference proteome</keyword>